<evidence type="ECO:0000256" key="1">
    <source>
        <dbReference type="SAM" id="MobiDB-lite"/>
    </source>
</evidence>
<sequence>MQGLLAAALSLLINSLHSPQAAAGSRSLGWTADGLVDLDMQQHLAAVGVGQRSRAGRQSCELHHPHRAAYKNSSAAAAGSRPCKIP</sequence>
<dbReference type="AlphaFoldDB" id="A0A699YHA4"/>
<comment type="caution">
    <text evidence="3">The sequence shown here is derived from an EMBL/GenBank/DDBJ whole genome shotgun (WGS) entry which is preliminary data.</text>
</comment>
<dbReference type="Proteomes" id="UP000485058">
    <property type="component" value="Unassembled WGS sequence"/>
</dbReference>
<proteinExistence type="predicted"/>
<feature type="non-terminal residue" evidence="3">
    <location>
        <position position="1"/>
    </location>
</feature>
<organism evidence="3 4">
    <name type="scientific">Haematococcus lacustris</name>
    <name type="common">Green alga</name>
    <name type="synonym">Haematococcus pluvialis</name>
    <dbReference type="NCBI Taxonomy" id="44745"/>
    <lineage>
        <taxon>Eukaryota</taxon>
        <taxon>Viridiplantae</taxon>
        <taxon>Chlorophyta</taxon>
        <taxon>core chlorophytes</taxon>
        <taxon>Chlorophyceae</taxon>
        <taxon>CS clade</taxon>
        <taxon>Chlamydomonadales</taxon>
        <taxon>Haematococcaceae</taxon>
        <taxon>Haematococcus</taxon>
    </lineage>
</organism>
<gene>
    <name evidence="3" type="ORF">HaLaN_03862</name>
</gene>
<reference evidence="3 4" key="1">
    <citation type="submission" date="2020-02" db="EMBL/GenBank/DDBJ databases">
        <title>Draft genome sequence of Haematococcus lacustris strain NIES-144.</title>
        <authorList>
            <person name="Morimoto D."/>
            <person name="Nakagawa S."/>
            <person name="Yoshida T."/>
            <person name="Sawayama S."/>
        </authorList>
    </citation>
    <scope>NUCLEOTIDE SEQUENCE [LARGE SCALE GENOMIC DNA]</scope>
    <source>
        <strain evidence="3 4">NIES-144</strain>
    </source>
</reference>
<feature type="compositionally biased region" description="Low complexity" evidence="1">
    <location>
        <begin position="70"/>
        <end position="80"/>
    </location>
</feature>
<accession>A0A699YHA4</accession>
<feature type="region of interest" description="Disordered" evidence="1">
    <location>
        <begin position="65"/>
        <end position="86"/>
    </location>
</feature>
<evidence type="ECO:0000313" key="3">
    <source>
        <dbReference type="EMBL" id="GFH08831.1"/>
    </source>
</evidence>
<feature type="chain" id="PRO_5025625096" evidence="2">
    <location>
        <begin position="24"/>
        <end position="86"/>
    </location>
</feature>
<protein>
    <submittedName>
        <fullName evidence="3">Uncharacterized protein</fullName>
    </submittedName>
</protein>
<evidence type="ECO:0000313" key="4">
    <source>
        <dbReference type="Proteomes" id="UP000485058"/>
    </source>
</evidence>
<dbReference type="EMBL" id="BLLF01000187">
    <property type="protein sequence ID" value="GFH08831.1"/>
    <property type="molecule type" value="Genomic_DNA"/>
</dbReference>
<keyword evidence="2" id="KW-0732">Signal</keyword>
<name>A0A699YHA4_HAELA</name>
<evidence type="ECO:0000256" key="2">
    <source>
        <dbReference type="SAM" id="SignalP"/>
    </source>
</evidence>
<keyword evidence="4" id="KW-1185">Reference proteome</keyword>
<feature type="signal peptide" evidence="2">
    <location>
        <begin position="1"/>
        <end position="23"/>
    </location>
</feature>